<reference evidence="4 5" key="1">
    <citation type="submission" date="2020-08" db="EMBL/GenBank/DDBJ databases">
        <title>Novel species isolated from subtropical streams in China.</title>
        <authorList>
            <person name="Lu H."/>
        </authorList>
    </citation>
    <scope>NUCLEOTIDE SEQUENCE [LARGE SCALE GENOMIC DNA]</scope>
    <source>
        <strain evidence="4 5">FT31W</strain>
    </source>
</reference>
<evidence type="ECO:0000259" key="2">
    <source>
        <dbReference type="Pfam" id="PF05161"/>
    </source>
</evidence>
<dbReference type="EMBL" id="JACOGC010000001">
    <property type="protein sequence ID" value="MBC3883706.1"/>
    <property type="molecule type" value="Genomic_DNA"/>
</dbReference>
<accession>A0ABR6YIH0</accession>
<comment type="caution">
    <text evidence="4">The sequence shown here is derived from an EMBL/GenBank/DDBJ whole genome shotgun (WGS) entry which is preliminary data.</text>
</comment>
<keyword evidence="4" id="KW-0418">Kinase</keyword>
<dbReference type="GO" id="GO:0016301">
    <property type="term" value="F:kinase activity"/>
    <property type="evidence" value="ECO:0007669"/>
    <property type="project" value="UniProtKB-KW"/>
</dbReference>
<dbReference type="SUPFAM" id="SSF82544">
    <property type="entry name" value="GckA/TtuD-like"/>
    <property type="match status" value="1"/>
</dbReference>
<dbReference type="Pfam" id="PF13660">
    <property type="entry name" value="DUF4147"/>
    <property type="match status" value="1"/>
</dbReference>
<dbReference type="PANTHER" id="PTHR12227:SF0">
    <property type="entry name" value="GLYCERATE KINASE"/>
    <property type="match status" value="1"/>
</dbReference>
<feature type="signal peptide" evidence="1">
    <location>
        <begin position="1"/>
        <end position="19"/>
    </location>
</feature>
<dbReference type="InterPro" id="IPR037035">
    <property type="entry name" value="GK-like_C_sf"/>
</dbReference>
<feature type="domain" description="MOFRL" evidence="2">
    <location>
        <begin position="309"/>
        <end position="414"/>
    </location>
</feature>
<dbReference type="Proteomes" id="UP000613113">
    <property type="component" value="Unassembled WGS sequence"/>
</dbReference>
<dbReference type="Pfam" id="PF05161">
    <property type="entry name" value="MOFRL"/>
    <property type="match status" value="1"/>
</dbReference>
<dbReference type="InterPro" id="IPR007835">
    <property type="entry name" value="MOFRL"/>
</dbReference>
<proteinExistence type="predicted"/>
<gene>
    <name evidence="4" type="ORF">H8K27_01035</name>
</gene>
<feature type="domain" description="MOFRL-associated" evidence="3">
    <location>
        <begin position="10"/>
        <end position="230"/>
    </location>
</feature>
<keyword evidence="4" id="KW-0808">Transferase</keyword>
<protein>
    <submittedName>
        <fullName evidence="4">Glycerate kinase</fullName>
    </submittedName>
</protein>
<dbReference type="Gene3D" id="3.40.1480.10">
    <property type="entry name" value="MOFRL domain"/>
    <property type="match status" value="1"/>
</dbReference>
<dbReference type="InterPro" id="IPR039760">
    <property type="entry name" value="MOFRL_protein"/>
</dbReference>
<evidence type="ECO:0000313" key="4">
    <source>
        <dbReference type="EMBL" id="MBC3883706.1"/>
    </source>
</evidence>
<dbReference type="InterPro" id="IPR025286">
    <property type="entry name" value="MOFRL_assoc_dom"/>
</dbReference>
<evidence type="ECO:0000313" key="5">
    <source>
        <dbReference type="Proteomes" id="UP000613113"/>
    </source>
</evidence>
<organism evidence="4 5">
    <name type="scientific">Undibacterium griseum</name>
    <dbReference type="NCBI Taxonomy" id="2762295"/>
    <lineage>
        <taxon>Bacteria</taxon>
        <taxon>Pseudomonadati</taxon>
        <taxon>Pseudomonadota</taxon>
        <taxon>Betaproteobacteria</taxon>
        <taxon>Burkholderiales</taxon>
        <taxon>Oxalobacteraceae</taxon>
        <taxon>Undibacterium</taxon>
    </lineage>
</organism>
<dbReference type="Gene3D" id="3.40.50.10180">
    <property type="entry name" value="Glycerate kinase, MOFRL-like N-terminal domain"/>
    <property type="match status" value="1"/>
</dbReference>
<sequence length="421" mass="43980">MTIASPRDFLLSLYQTAVAAVSASQCLPAFLPPPPSGRTIVIGAGKAAAAMAQTVEQHWQGELSGLVVTRYGHGARCEKIEVIEAAHPVPDAAGQEAAKRILAMTQGLEREDLVLCLISGGGSSLLALPAEGITLEQKQAINKALLKSGAAISEMNCVRKHLSAIKGGRLGLACAPARVVTLLISDVPGDDPRIIASGPTLPDDTSCAEALAILRKYQIGIPPNILQHLESGAGETPKPEDPRFARHSHHIIATAQHALDAAAYYAGTQGVAAHILSDGIEGEARDIGLMHAALARQIAEKGQPFHKPCVILSGGETTVTVRGTGRGGRNAEFLLSLAHALNGHAGIYALACDTDGIDGSEDNAGAYYEPASAQLAAARQLSARLMLENNDGYGYFSALDQLIVSGPTRTNVNDFRAILIL</sequence>
<dbReference type="InterPro" id="IPR038614">
    <property type="entry name" value="GK_N_sf"/>
</dbReference>
<keyword evidence="5" id="KW-1185">Reference proteome</keyword>
<evidence type="ECO:0000259" key="3">
    <source>
        <dbReference type="Pfam" id="PF13660"/>
    </source>
</evidence>
<keyword evidence="1" id="KW-0732">Signal</keyword>
<dbReference type="PANTHER" id="PTHR12227">
    <property type="entry name" value="GLYCERATE KINASE"/>
    <property type="match status" value="1"/>
</dbReference>
<feature type="chain" id="PRO_5045203028" evidence="1">
    <location>
        <begin position="20"/>
        <end position="421"/>
    </location>
</feature>
<evidence type="ECO:0000256" key="1">
    <source>
        <dbReference type="SAM" id="SignalP"/>
    </source>
</evidence>
<dbReference type="RefSeq" id="WP_186861383.1">
    <property type="nucleotide sequence ID" value="NZ_JACOGC010000001.1"/>
</dbReference>
<name>A0ABR6YIH0_9BURK</name>